<feature type="region of interest" description="Disordered" evidence="1">
    <location>
        <begin position="171"/>
        <end position="315"/>
    </location>
</feature>
<dbReference type="Proteomes" id="UP000688947">
    <property type="component" value="Unassembled WGS sequence"/>
</dbReference>
<feature type="compositionally biased region" description="Acidic residues" evidence="1">
    <location>
        <begin position="173"/>
        <end position="182"/>
    </location>
</feature>
<feature type="region of interest" description="Disordered" evidence="1">
    <location>
        <begin position="348"/>
        <end position="390"/>
    </location>
</feature>
<sequence length="482" mass="53691">MASDYEDEIVDDEDAICGWGAADFDDEFLDGGRRKVLASKAASKGTKQSPQKKLVSLKPGSVLPALHKQKQHQSHGAEPLPEKQNQVTNLDLENQNEHRVHRKFKRKQPHEVRELQHHQNPKPSPRTTSIREENAAIAAIGRQRRMRVVAAAMAANVPRKSGMASVVLASFDVESDDGPEEPEERRPDKCMPSSAPQKQQVKLPRVTEPSTAPAGPIEAPKNIHLPVPLPLLSISPDSGGQETTLAARDKPPPQASRHKRRRHKQKNSLLPSRDVSENWESNFPPFLRRFSSSSKYQAGSSDASTSCEPNSITRAARVPVAPRQVHDTTLQAKEVLPFIHQARKESGYASSTACSGVLNSSEGKQSDKGEQREEEESVEDDNESWTLGYDDPDVIAKSMAGLIQALSTFAAGGKCSKVPKNKKRHAKLQQQQAQLQHQILQNPHPPFRENYDKSSRVRINKGQQESERGTRRRKHRKVRNKQ</sequence>
<dbReference type="AlphaFoldDB" id="A0A329S0B7"/>
<accession>A0A329S0B7</accession>
<feature type="compositionally biased region" description="Polar residues" evidence="1">
    <location>
        <begin position="295"/>
        <end position="313"/>
    </location>
</feature>
<reference evidence="4 5" key="1">
    <citation type="submission" date="2018-01" db="EMBL/GenBank/DDBJ databases">
        <title>Draft genome of the strawberry crown rot pathogen Phytophthora cactorum.</title>
        <authorList>
            <person name="Armitage A.D."/>
            <person name="Lysoe E."/>
            <person name="Nellist C.F."/>
            <person name="Harrison R.J."/>
            <person name="Brurberg M.B."/>
        </authorList>
    </citation>
    <scope>NUCLEOTIDE SEQUENCE [LARGE SCALE GENOMIC DNA]</scope>
    <source>
        <strain evidence="4 5">10300</strain>
    </source>
</reference>
<dbReference type="Proteomes" id="UP000251314">
    <property type="component" value="Unassembled WGS sequence"/>
</dbReference>
<feature type="region of interest" description="Disordered" evidence="1">
    <location>
        <begin position="39"/>
        <end position="131"/>
    </location>
</feature>
<feature type="compositionally biased region" description="Polar residues" evidence="1">
    <location>
        <begin position="348"/>
        <end position="363"/>
    </location>
</feature>
<dbReference type="EMBL" id="MJFZ01000395">
    <property type="protein sequence ID" value="RAW29990.1"/>
    <property type="molecule type" value="Genomic_DNA"/>
</dbReference>
<evidence type="ECO:0000313" key="4">
    <source>
        <dbReference type="EMBL" id="RAW29990.1"/>
    </source>
</evidence>
<dbReference type="VEuPathDB" id="FungiDB:PC110_g13638"/>
<protein>
    <submittedName>
        <fullName evidence="4">Uncharacterized protein</fullName>
    </submittedName>
</protein>
<dbReference type="Proteomes" id="UP000760860">
    <property type="component" value="Unassembled WGS sequence"/>
</dbReference>
<organism evidence="4 5">
    <name type="scientific">Phytophthora cactorum</name>
    <dbReference type="NCBI Taxonomy" id="29920"/>
    <lineage>
        <taxon>Eukaryota</taxon>
        <taxon>Sar</taxon>
        <taxon>Stramenopiles</taxon>
        <taxon>Oomycota</taxon>
        <taxon>Peronosporomycetes</taxon>
        <taxon>Peronosporales</taxon>
        <taxon>Peronosporaceae</taxon>
        <taxon>Phytophthora</taxon>
    </lineage>
</organism>
<feature type="compositionally biased region" description="Acidic residues" evidence="1">
    <location>
        <begin position="372"/>
        <end position="383"/>
    </location>
</feature>
<feature type="compositionally biased region" description="Basic residues" evidence="1">
    <location>
        <begin position="256"/>
        <end position="266"/>
    </location>
</feature>
<feature type="compositionally biased region" description="Basic and acidic residues" evidence="1">
    <location>
        <begin position="446"/>
        <end position="455"/>
    </location>
</feature>
<reference evidence="3" key="3">
    <citation type="submission" date="2021-01" db="EMBL/GenBank/DDBJ databases">
        <title>Phytophthora aleatoria, a newly-described species from Pinus radiata is distinct from Phytophthora cactorum isolates based on comparative genomics.</title>
        <authorList>
            <person name="Mcdougal R."/>
            <person name="Panda P."/>
            <person name="Williams N."/>
            <person name="Studholme D.J."/>
        </authorList>
    </citation>
    <scope>NUCLEOTIDE SEQUENCE</scope>
    <source>
        <strain evidence="3">NZFS 3830</strain>
    </source>
</reference>
<feature type="region of interest" description="Disordered" evidence="1">
    <location>
        <begin position="413"/>
        <end position="482"/>
    </location>
</feature>
<dbReference type="EMBL" id="RCMV01000372">
    <property type="protein sequence ID" value="KAG3218274.1"/>
    <property type="molecule type" value="Genomic_DNA"/>
</dbReference>
<proteinExistence type="predicted"/>
<evidence type="ECO:0000313" key="5">
    <source>
        <dbReference type="Proteomes" id="UP000251314"/>
    </source>
</evidence>
<evidence type="ECO:0000313" key="2">
    <source>
        <dbReference type="EMBL" id="KAG3218274.1"/>
    </source>
</evidence>
<evidence type="ECO:0000313" key="3">
    <source>
        <dbReference type="EMBL" id="KAG6951733.1"/>
    </source>
</evidence>
<reference evidence="2" key="2">
    <citation type="submission" date="2018-05" db="EMBL/GenBank/DDBJ databases">
        <title>Effector identification in a new, highly contiguous assembly of the strawberry crown rot pathogen Phytophthora cactorum.</title>
        <authorList>
            <person name="Armitage A.D."/>
            <person name="Nellist C.F."/>
            <person name="Bates H."/>
            <person name="Vickerstaff R.J."/>
            <person name="Harrison R.J."/>
        </authorList>
    </citation>
    <scope>NUCLEOTIDE SEQUENCE</scope>
    <source>
        <strain evidence="2">P421</strain>
    </source>
</reference>
<gene>
    <name evidence="3" type="ORF">JG687_00013432</name>
    <name evidence="4" type="ORF">PC110_g13638</name>
    <name evidence="2" type="ORF">PC129_g10901</name>
</gene>
<feature type="compositionally biased region" description="Basic residues" evidence="1">
    <location>
        <begin position="470"/>
        <end position="482"/>
    </location>
</feature>
<comment type="caution">
    <text evidence="4">The sequence shown here is derived from an EMBL/GenBank/DDBJ whole genome shotgun (WGS) entry which is preliminary data.</text>
</comment>
<feature type="compositionally biased region" description="Polar residues" evidence="1">
    <location>
        <begin position="83"/>
        <end position="93"/>
    </location>
</feature>
<feature type="compositionally biased region" description="Basic residues" evidence="1">
    <location>
        <begin position="99"/>
        <end position="108"/>
    </location>
</feature>
<name>A0A329S0B7_9STRA</name>
<feature type="compositionally biased region" description="Basic residues" evidence="1">
    <location>
        <begin position="417"/>
        <end position="427"/>
    </location>
</feature>
<evidence type="ECO:0000256" key="1">
    <source>
        <dbReference type="SAM" id="MobiDB-lite"/>
    </source>
</evidence>
<keyword evidence="5" id="KW-1185">Reference proteome</keyword>
<dbReference type="EMBL" id="JAENGZ010000985">
    <property type="protein sequence ID" value="KAG6951733.1"/>
    <property type="molecule type" value="Genomic_DNA"/>
</dbReference>
<feature type="compositionally biased region" description="Low complexity" evidence="1">
    <location>
        <begin position="428"/>
        <end position="441"/>
    </location>
</feature>
<dbReference type="OrthoDB" id="129319at2759"/>